<comment type="caution">
    <text evidence="3">The sequence shown here is derived from an EMBL/GenBank/DDBJ whole genome shotgun (WGS) entry which is preliminary data.</text>
</comment>
<evidence type="ECO:0000256" key="2">
    <source>
        <dbReference type="ARBA" id="ARBA00023134"/>
    </source>
</evidence>
<dbReference type="PANTHER" id="PTHR47977">
    <property type="entry name" value="RAS-RELATED PROTEIN RAB"/>
    <property type="match status" value="1"/>
</dbReference>
<accession>A0AAV7JHM5</accession>
<gene>
    <name evidence="3" type="ORF">LOD99_8309</name>
</gene>
<evidence type="ECO:0000256" key="1">
    <source>
        <dbReference type="ARBA" id="ARBA00022741"/>
    </source>
</evidence>
<dbReference type="SMART" id="SM00175">
    <property type="entry name" value="RAB"/>
    <property type="match status" value="1"/>
</dbReference>
<dbReference type="InterPro" id="IPR027417">
    <property type="entry name" value="P-loop_NTPase"/>
</dbReference>
<dbReference type="Proteomes" id="UP001165289">
    <property type="component" value="Unassembled WGS sequence"/>
</dbReference>
<dbReference type="GO" id="GO:0005525">
    <property type="term" value="F:GTP binding"/>
    <property type="evidence" value="ECO:0007669"/>
    <property type="project" value="UniProtKB-KW"/>
</dbReference>
<evidence type="ECO:0000313" key="3">
    <source>
        <dbReference type="EMBL" id="KAI6647981.1"/>
    </source>
</evidence>
<dbReference type="AlphaFoldDB" id="A0AAV7JHM5"/>
<keyword evidence="4" id="KW-1185">Reference proteome</keyword>
<organism evidence="3 4">
    <name type="scientific">Oopsacas minuta</name>
    <dbReference type="NCBI Taxonomy" id="111878"/>
    <lineage>
        <taxon>Eukaryota</taxon>
        <taxon>Metazoa</taxon>
        <taxon>Porifera</taxon>
        <taxon>Hexactinellida</taxon>
        <taxon>Hexasterophora</taxon>
        <taxon>Lyssacinosida</taxon>
        <taxon>Leucopsacidae</taxon>
        <taxon>Oopsacas</taxon>
    </lineage>
</organism>
<dbReference type="SMART" id="SM00173">
    <property type="entry name" value="RAS"/>
    <property type="match status" value="1"/>
</dbReference>
<dbReference type="CDD" id="cd00154">
    <property type="entry name" value="Rab"/>
    <property type="match status" value="1"/>
</dbReference>
<dbReference type="Pfam" id="PF00071">
    <property type="entry name" value="Ras"/>
    <property type="match status" value="1"/>
</dbReference>
<dbReference type="Gene3D" id="3.40.50.300">
    <property type="entry name" value="P-loop containing nucleotide triphosphate hydrolases"/>
    <property type="match status" value="1"/>
</dbReference>
<dbReference type="InterPro" id="IPR001806">
    <property type="entry name" value="Small_GTPase"/>
</dbReference>
<dbReference type="InterPro" id="IPR050227">
    <property type="entry name" value="Rab"/>
</dbReference>
<dbReference type="PROSITE" id="PS51419">
    <property type="entry name" value="RAB"/>
    <property type="match status" value="1"/>
</dbReference>
<protein>
    <submittedName>
        <fullName evidence="3">Small rab-related GTPase</fullName>
    </submittedName>
</protein>
<keyword evidence="2" id="KW-0342">GTP-binding</keyword>
<reference evidence="3 4" key="1">
    <citation type="journal article" date="2023" name="BMC Biol.">
        <title>The compact genome of the sponge Oopsacas minuta (Hexactinellida) is lacking key metazoan core genes.</title>
        <authorList>
            <person name="Santini S."/>
            <person name="Schenkelaars Q."/>
            <person name="Jourda C."/>
            <person name="Duchesne M."/>
            <person name="Belahbib H."/>
            <person name="Rocher C."/>
            <person name="Selva M."/>
            <person name="Riesgo A."/>
            <person name="Vervoort M."/>
            <person name="Leys S.P."/>
            <person name="Kodjabachian L."/>
            <person name="Le Bivic A."/>
            <person name="Borchiellini C."/>
            <person name="Claverie J.M."/>
            <person name="Renard E."/>
        </authorList>
    </citation>
    <scope>NUCLEOTIDE SEQUENCE [LARGE SCALE GENOMIC DNA]</scope>
    <source>
        <strain evidence="3">SPO-2</strain>
    </source>
</reference>
<dbReference type="GO" id="GO:0003924">
    <property type="term" value="F:GTPase activity"/>
    <property type="evidence" value="ECO:0007669"/>
    <property type="project" value="InterPro"/>
</dbReference>
<evidence type="ECO:0000313" key="4">
    <source>
        <dbReference type="Proteomes" id="UP001165289"/>
    </source>
</evidence>
<proteinExistence type="predicted"/>
<sequence length="221" mass="25640">MASNHYEKSIQISQQISSSTLKIILLGDFTTGKSTYMKSLSKKFHQAKFSDKLECPNCMINKESYKVELHDPPRGIEEYRSLNPSYYRGAVGVIFFYDQTNYNTFLSIKSYWHKQLEEFRRPLEHELENPIMMLVRNKCDQNTNNMVSDLEEEALCKDLDIKLRVSVTSKTGVSVKRSWNRLMENIVRCVTENLKKNQFVSLDTVSFVNDIPGKGTMCCFT</sequence>
<dbReference type="PRINTS" id="PR00449">
    <property type="entry name" value="RASTRNSFRMNG"/>
</dbReference>
<name>A0AAV7JHM5_9METZ</name>
<dbReference type="EMBL" id="JAKMXF010000334">
    <property type="protein sequence ID" value="KAI6647981.1"/>
    <property type="molecule type" value="Genomic_DNA"/>
</dbReference>
<keyword evidence="1" id="KW-0547">Nucleotide-binding</keyword>
<dbReference type="SUPFAM" id="SSF52540">
    <property type="entry name" value="P-loop containing nucleoside triphosphate hydrolases"/>
    <property type="match status" value="1"/>
</dbReference>